<protein>
    <recommendedName>
        <fullName evidence="2 5">Beta-lactamase</fullName>
        <ecNumber evidence="2 5">3.5.2.6</ecNumber>
    </recommendedName>
</protein>
<comment type="similarity">
    <text evidence="1 5">Belongs to the class-A beta-lactamase family.</text>
</comment>
<dbReference type="Proteomes" id="UP000184079">
    <property type="component" value="Unassembled WGS sequence"/>
</dbReference>
<dbReference type="Pfam" id="PF13354">
    <property type="entry name" value="Beta-lactamase2"/>
    <property type="match status" value="1"/>
</dbReference>
<dbReference type="SUPFAM" id="SSF56601">
    <property type="entry name" value="beta-lactamase/transpeptidase-like"/>
    <property type="match status" value="1"/>
</dbReference>
<evidence type="ECO:0000313" key="8">
    <source>
        <dbReference type="Proteomes" id="UP000184079"/>
    </source>
</evidence>
<dbReference type="PROSITE" id="PS51257">
    <property type="entry name" value="PROKAR_LIPOPROTEIN"/>
    <property type="match status" value="1"/>
</dbReference>
<dbReference type="OrthoDB" id="9784149at2"/>
<evidence type="ECO:0000256" key="4">
    <source>
        <dbReference type="ARBA" id="ARBA00023251"/>
    </source>
</evidence>
<dbReference type="PANTHER" id="PTHR35333:SF3">
    <property type="entry name" value="BETA-LACTAMASE-TYPE TRANSPEPTIDASE FOLD CONTAINING PROTEIN"/>
    <property type="match status" value="1"/>
</dbReference>
<keyword evidence="4 5" id="KW-0046">Antibiotic resistance</keyword>
<evidence type="ECO:0000313" key="7">
    <source>
        <dbReference type="EMBL" id="SHH97134.1"/>
    </source>
</evidence>
<dbReference type="EMBL" id="FQXD01000024">
    <property type="protein sequence ID" value="SHH97134.1"/>
    <property type="molecule type" value="Genomic_DNA"/>
</dbReference>
<keyword evidence="8" id="KW-1185">Reference proteome</keyword>
<comment type="catalytic activity">
    <reaction evidence="5">
        <text>a beta-lactam + H2O = a substituted beta-amino acid</text>
        <dbReference type="Rhea" id="RHEA:20401"/>
        <dbReference type="ChEBI" id="CHEBI:15377"/>
        <dbReference type="ChEBI" id="CHEBI:35627"/>
        <dbReference type="ChEBI" id="CHEBI:140347"/>
        <dbReference type="EC" id="3.5.2.6"/>
    </reaction>
</comment>
<dbReference type="RefSeq" id="WP_073013055.1">
    <property type="nucleotide sequence ID" value="NZ_FQXD01000024.1"/>
</dbReference>
<dbReference type="PANTHER" id="PTHR35333">
    <property type="entry name" value="BETA-LACTAMASE"/>
    <property type="match status" value="1"/>
</dbReference>
<dbReference type="AlphaFoldDB" id="A0A1M5XC82"/>
<accession>A0A1M5XC82</accession>
<dbReference type="GO" id="GO:0046677">
    <property type="term" value="P:response to antibiotic"/>
    <property type="evidence" value="ECO:0007669"/>
    <property type="project" value="UniProtKB-UniRule"/>
</dbReference>
<dbReference type="PROSITE" id="PS00146">
    <property type="entry name" value="BETA_LACTAMASE_A"/>
    <property type="match status" value="1"/>
</dbReference>
<dbReference type="PRINTS" id="PR00118">
    <property type="entry name" value="BLACTAMASEA"/>
</dbReference>
<evidence type="ECO:0000259" key="6">
    <source>
        <dbReference type="Pfam" id="PF13354"/>
    </source>
</evidence>
<keyword evidence="3 5" id="KW-0378">Hydrolase</keyword>
<feature type="domain" description="Beta-lactamase class A catalytic" evidence="6">
    <location>
        <begin position="58"/>
        <end position="272"/>
    </location>
</feature>
<dbReference type="GO" id="GO:0008800">
    <property type="term" value="F:beta-lactamase activity"/>
    <property type="evidence" value="ECO:0007669"/>
    <property type="project" value="UniProtKB-UniRule"/>
</dbReference>
<dbReference type="InterPro" id="IPR045155">
    <property type="entry name" value="Beta-lactam_cat"/>
</dbReference>
<dbReference type="Gene3D" id="3.40.710.10">
    <property type="entry name" value="DD-peptidase/beta-lactamase superfamily"/>
    <property type="match status" value="1"/>
</dbReference>
<dbReference type="NCBIfam" id="NF033103">
    <property type="entry name" value="bla_class_A"/>
    <property type="match status" value="1"/>
</dbReference>
<dbReference type="InterPro" id="IPR000871">
    <property type="entry name" value="Beta-lactam_class-A"/>
</dbReference>
<organism evidence="7 8">
    <name type="scientific">Virgibacillus chiguensis</name>
    <dbReference type="NCBI Taxonomy" id="411959"/>
    <lineage>
        <taxon>Bacteria</taxon>
        <taxon>Bacillati</taxon>
        <taxon>Bacillota</taxon>
        <taxon>Bacilli</taxon>
        <taxon>Bacillales</taxon>
        <taxon>Bacillaceae</taxon>
        <taxon>Virgibacillus</taxon>
    </lineage>
</organism>
<evidence type="ECO:0000256" key="2">
    <source>
        <dbReference type="ARBA" id="ARBA00012865"/>
    </source>
</evidence>
<dbReference type="GO" id="GO:0030655">
    <property type="term" value="P:beta-lactam antibiotic catabolic process"/>
    <property type="evidence" value="ECO:0007669"/>
    <property type="project" value="InterPro"/>
</dbReference>
<reference evidence="8" key="1">
    <citation type="submission" date="2016-11" db="EMBL/GenBank/DDBJ databases">
        <authorList>
            <person name="Varghese N."/>
            <person name="Submissions S."/>
        </authorList>
    </citation>
    <scope>NUCLEOTIDE SEQUENCE [LARGE SCALE GENOMIC DNA]</scope>
    <source>
        <strain evidence="8">CGMCC 1.6496</strain>
    </source>
</reference>
<name>A0A1M5XC82_9BACI</name>
<dbReference type="InterPro" id="IPR012338">
    <property type="entry name" value="Beta-lactam/transpept-like"/>
</dbReference>
<evidence type="ECO:0000256" key="5">
    <source>
        <dbReference type="RuleBase" id="RU361140"/>
    </source>
</evidence>
<evidence type="ECO:0000256" key="1">
    <source>
        <dbReference type="ARBA" id="ARBA00009009"/>
    </source>
</evidence>
<dbReference type="InterPro" id="IPR023650">
    <property type="entry name" value="Beta-lactam_class-A_AS"/>
</dbReference>
<gene>
    <name evidence="7" type="ORF">SAMN05421807_12418</name>
</gene>
<sequence length="299" mass="33045">MLKYMKIFSVVLITFLALVGCEEKEEQSSSNKSTGETETMNDESEFRLLEKAYNAKLGIYAVDTSNGKTVSYQAEDRFAYASTHKALAVGVLLQKLTLKQLKETVLIKEGDLVNYNPITENHVNKHMSWKELGDASIRYSDNTAANHILNRIGGPNGFKKALRDIGDDVTNPERREPELNLVNPGEIKDTSTPKALATSLKAFTMGNVLPKEKQDLLVDWLKRNTTGDHLIRAGTPRGWEVGDKSGAAPYGVRNDIAIIWPPNKAPIILAILSSKEGKNAEADDKLIAEATKKVISMMK</sequence>
<proteinExistence type="inferred from homology"/>
<evidence type="ECO:0000256" key="3">
    <source>
        <dbReference type="ARBA" id="ARBA00022801"/>
    </source>
</evidence>
<dbReference type="EC" id="3.5.2.6" evidence="2 5"/>